<dbReference type="RefSeq" id="WP_038540037.1">
    <property type="nucleotide sequence ID" value="NZ_HG938353.1"/>
</dbReference>
<evidence type="ECO:0000256" key="1">
    <source>
        <dbReference type="SAM" id="MobiDB-lite"/>
    </source>
</evidence>
<dbReference type="AlphaFoldDB" id="A0A068SKA0"/>
<keyword evidence="3" id="KW-1185">Reference proteome</keyword>
<evidence type="ECO:0000313" key="3">
    <source>
        <dbReference type="Proteomes" id="UP000028181"/>
    </source>
</evidence>
<dbReference type="HOGENOM" id="CLU_202589_0_0_5"/>
<proteinExistence type="predicted"/>
<dbReference type="EMBL" id="HG938353">
    <property type="protein sequence ID" value="CDN46488.1"/>
    <property type="molecule type" value="Genomic_DNA"/>
</dbReference>
<dbReference type="eggNOG" id="ENOG5031BDB">
    <property type="taxonomic scope" value="Bacteria"/>
</dbReference>
<dbReference type="OrthoDB" id="8390866at2"/>
<protein>
    <submittedName>
        <fullName evidence="2">Uncharacterized protein</fullName>
    </submittedName>
</protein>
<dbReference type="GeneID" id="24257357"/>
<name>A0A068SKA0_NEOGA</name>
<organism evidence="2 3">
    <name type="scientific">Neorhizobium galegae bv. orientalis str. HAMBI 540</name>
    <dbReference type="NCBI Taxonomy" id="1028800"/>
    <lineage>
        <taxon>Bacteria</taxon>
        <taxon>Pseudomonadati</taxon>
        <taxon>Pseudomonadota</taxon>
        <taxon>Alphaproteobacteria</taxon>
        <taxon>Hyphomicrobiales</taxon>
        <taxon>Rhizobiaceae</taxon>
        <taxon>Rhizobium/Agrobacterium group</taxon>
        <taxon>Neorhizobium</taxon>
    </lineage>
</organism>
<dbReference type="KEGG" id="ngg:RG540_CH02940"/>
<reference evidence="3" key="1">
    <citation type="journal article" date="2014" name="BMC Genomics">
        <title>Genome sequencing of two Neorhizobium galegae strains reveals a noeT gene responsible for the unusual acetylation of the nodulation factors.</title>
        <authorList>
            <person name="Osterman J."/>
            <person name="Marsh J."/>
            <person name="Laine P.K."/>
            <person name="Zeng Z."/>
            <person name="Alatalo E."/>
            <person name="Sullivan J.T."/>
            <person name="Young J.P."/>
            <person name="Thomas-Oates J."/>
            <person name="Paulin L."/>
            <person name="Lindstrom K."/>
        </authorList>
    </citation>
    <scope>NUCLEOTIDE SEQUENCE [LARGE SCALE GENOMIC DNA]</scope>
    <source>
        <strain evidence="3">HAMBI 540</strain>
    </source>
</reference>
<dbReference type="PATRIC" id="fig|1028800.3.peg.300"/>
<gene>
    <name evidence="2" type="ORF">RG540_CH02940</name>
</gene>
<sequence length="60" mass="6991">MIDTVRNAAQNLFRKPDAEEGSNAAKLQEFRQRQALRSRELKLAQKQERLQRRASQLQPA</sequence>
<accession>A0A068SKA0</accession>
<feature type="region of interest" description="Disordered" evidence="1">
    <location>
        <begin position="1"/>
        <end position="25"/>
    </location>
</feature>
<evidence type="ECO:0000313" key="2">
    <source>
        <dbReference type="EMBL" id="CDN46488.1"/>
    </source>
</evidence>
<dbReference type="Proteomes" id="UP000028181">
    <property type="component" value="Chromosome I"/>
</dbReference>